<reference evidence="1 2" key="1">
    <citation type="submission" date="2015-08" db="EMBL/GenBank/DDBJ databases">
        <title>Draft genome sequence of cellulolytic and xylanolytic Paenibacillus sp. A59, isolated from a decaying forest soil from Patagonia, Argentina.</title>
        <authorList>
            <person name="Ghio S."/>
            <person name="Caceres A.M."/>
            <person name="Talia P."/>
            <person name="Grasso D."/>
            <person name="Campos E."/>
        </authorList>
    </citation>
    <scope>NUCLEOTIDE SEQUENCE [LARGE SCALE GENOMIC DNA]</scope>
    <source>
        <strain evidence="1 2">A59</strain>
    </source>
</reference>
<protein>
    <submittedName>
        <fullName evidence="1">Uncharacterized protein</fullName>
    </submittedName>
</protein>
<evidence type="ECO:0000313" key="2">
    <source>
        <dbReference type="Proteomes" id="UP000037688"/>
    </source>
</evidence>
<name>A0A0N0UGL4_9BACL</name>
<organism evidence="1 2">
    <name type="scientific">Paenibacillus xylanivorans</name>
    <dbReference type="NCBI Taxonomy" id="1705561"/>
    <lineage>
        <taxon>Bacteria</taxon>
        <taxon>Bacillati</taxon>
        <taxon>Bacillota</taxon>
        <taxon>Bacilli</taxon>
        <taxon>Bacillales</taxon>
        <taxon>Paenibacillaceae</taxon>
        <taxon>Paenibacillus</taxon>
    </lineage>
</organism>
<keyword evidence="2" id="KW-1185">Reference proteome</keyword>
<dbReference type="EMBL" id="LITU01000083">
    <property type="protein sequence ID" value="KOY12607.1"/>
    <property type="molecule type" value="Genomic_DNA"/>
</dbReference>
<comment type="caution">
    <text evidence="1">The sequence shown here is derived from an EMBL/GenBank/DDBJ whole genome shotgun (WGS) entry which is preliminary data.</text>
</comment>
<dbReference type="AlphaFoldDB" id="A0A0N0UGL4"/>
<evidence type="ECO:0000313" key="1">
    <source>
        <dbReference type="EMBL" id="KOY12607.1"/>
    </source>
</evidence>
<dbReference type="Proteomes" id="UP000037688">
    <property type="component" value="Unassembled WGS sequence"/>
</dbReference>
<gene>
    <name evidence="1" type="ORF">AMS66_29800</name>
</gene>
<accession>A0A0N0UGL4</accession>
<proteinExistence type="predicted"/>
<dbReference type="PATRIC" id="fig|1705561.3.peg.6301"/>
<sequence length="161" mass="17751">MRYQLYIAAAADNKRAAYSYVLANYAGIVAQGTFLTVGERKFDDSFCGHVAIQRALRTAANKAESVADVTVVLDENIANDVGFELLGVNPPLYPPLCRSTQRIMKRFNSCELAAMKKGDELNPEEASVFDECLAALEEARTPRGQFRLAWDTAIGSQNIIR</sequence>